<keyword evidence="2" id="KW-0378">Hydrolase</keyword>
<dbReference type="InterPro" id="IPR036514">
    <property type="entry name" value="SGNH_hydro_sf"/>
</dbReference>
<gene>
    <name evidence="5" type="ORF">C2845_PM14G20440</name>
</gene>
<organism evidence="5 6">
    <name type="scientific">Panicum miliaceum</name>
    <name type="common">Proso millet</name>
    <name type="synonym">Broomcorn millet</name>
    <dbReference type="NCBI Taxonomy" id="4540"/>
    <lineage>
        <taxon>Eukaryota</taxon>
        <taxon>Viridiplantae</taxon>
        <taxon>Streptophyta</taxon>
        <taxon>Embryophyta</taxon>
        <taxon>Tracheophyta</taxon>
        <taxon>Spermatophyta</taxon>
        <taxon>Magnoliopsida</taxon>
        <taxon>Liliopsida</taxon>
        <taxon>Poales</taxon>
        <taxon>Poaceae</taxon>
        <taxon>PACMAD clade</taxon>
        <taxon>Panicoideae</taxon>
        <taxon>Panicodae</taxon>
        <taxon>Paniceae</taxon>
        <taxon>Panicinae</taxon>
        <taxon>Panicum</taxon>
        <taxon>Panicum sect. Panicum</taxon>
    </lineage>
</organism>
<dbReference type="Pfam" id="PF00462">
    <property type="entry name" value="Glutaredoxin"/>
    <property type="match status" value="1"/>
</dbReference>
<dbReference type="PANTHER" id="PTHR45648:SF163">
    <property type="entry name" value="OS08G0565900 PROTEIN"/>
    <property type="match status" value="1"/>
</dbReference>
<dbReference type="Proteomes" id="UP000275267">
    <property type="component" value="Unassembled WGS sequence"/>
</dbReference>
<dbReference type="InterPro" id="IPR036249">
    <property type="entry name" value="Thioredoxin-like_sf"/>
</dbReference>
<evidence type="ECO:0000256" key="1">
    <source>
        <dbReference type="ARBA" id="ARBA00008668"/>
    </source>
</evidence>
<reference evidence="6" key="1">
    <citation type="journal article" date="2019" name="Nat. Commun.">
        <title>The genome of broomcorn millet.</title>
        <authorList>
            <person name="Zou C."/>
            <person name="Miki D."/>
            <person name="Li D."/>
            <person name="Tang Q."/>
            <person name="Xiao L."/>
            <person name="Rajput S."/>
            <person name="Deng P."/>
            <person name="Jia W."/>
            <person name="Huang R."/>
            <person name="Zhang M."/>
            <person name="Sun Y."/>
            <person name="Hu J."/>
            <person name="Fu X."/>
            <person name="Schnable P.S."/>
            <person name="Li F."/>
            <person name="Zhang H."/>
            <person name="Feng B."/>
            <person name="Zhu X."/>
            <person name="Liu R."/>
            <person name="Schnable J.C."/>
            <person name="Zhu J.-K."/>
            <person name="Zhang H."/>
        </authorList>
    </citation>
    <scope>NUCLEOTIDE SEQUENCE [LARGE SCALE GENOMIC DNA]</scope>
</reference>
<sequence length="382" mass="41056">MPPPPPGMTLCRLPTATLGLPLSLPCFLSRPRLSLAARRARAVAARASSSSSSSPDSSFGSRMEESVKKTVADNPVVIYSKSWCSYSMEVKALFKRIGVQPHVIELDHLGEVCNGAMRTCSAVHLLTGSLTIHMSFFTRKMAKDINPHLDGRKLLGGANFASAGVGILNDTGIQFANIIRIQKQLRYFQQYQSRVRRLLAGDGDGAATARLILRQLHGMGARRVLVTGSGPLGCAPAELALRGSRAGECDAELQRAAALYNPQLVDMIRGLNADIGADVFVAVNAYRMHMDFISDPAAYGFVTSKVACCGQGAYNGVGRCTAASSVCPDRSVYAFWDNFHPTERANRIIVSQFMDGAQEYMHPINLTTILAVDAAAAAATFN</sequence>
<keyword evidence="3" id="KW-0442">Lipid degradation</keyword>
<dbReference type="AlphaFoldDB" id="A0A3L6PN52"/>
<evidence type="ECO:0000313" key="5">
    <source>
        <dbReference type="EMBL" id="RLM61278.1"/>
    </source>
</evidence>
<dbReference type="Gene3D" id="3.40.30.10">
    <property type="entry name" value="Glutaredoxin"/>
    <property type="match status" value="1"/>
</dbReference>
<evidence type="ECO:0000259" key="4">
    <source>
        <dbReference type="Pfam" id="PF00462"/>
    </source>
</evidence>
<proteinExistence type="inferred from homology"/>
<keyword evidence="3" id="KW-0443">Lipid metabolism</keyword>
<accession>A0A3L6PN52</accession>
<comment type="caution">
    <text evidence="5">The sequence shown here is derived from an EMBL/GenBank/DDBJ whole genome shotgun (WGS) entry which is preliminary data.</text>
</comment>
<dbReference type="InterPro" id="IPR051058">
    <property type="entry name" value="GDSL_Est/Lipase"/>
</dbReference>
<dbReference type="Pfam" id="PF00657">
    <property type="entry name" value="Lipase_GDSL"/>
    <property type="match status" value="1"/>
</dbReference>
<dbReference type="PANTHER" id="PTHR45648">
    <property type="entry name" value="GDSL LIPASE/ACYLHYDROLASE FAMILY PROTEIN (AFU_ORTHOLOGUE AFUA_4G14700)"/>
    <property type="match status" value="1"/>
</dbReference>
<dbReference type="InterPro" id="IPR001087">
    <property type="entry name" value="GDSL"/>
</dbReference>
<evidence type="ECO:0000313" key="6">
    <source>
        <dbReference type="Proteomes" id="UP000275267"/>
    </source>
</evidence>
<evidence type="ECO:0000256" key="2">
    <source>
        <dbReference type="ARBA" id="ARBA00022801"/>
    </source>
</evidence>
<comment type="similarity">
    <text evidence="1">Belongs to the 'GDSL' lipolytic enzyme family.</text>
</comment>
<keyword evidence="6" id="KW-1185">Reference proteome</keyword>
<dbReference type="OrthoDB" id="1600564at2759"/>
<protein>
    <recommendedName>
        <fullName evidence="4">Glutaredoxin domain-containing protein</fullName>
    </recommendedName>
</protein>
<dbReference type="Gene3D" id="3.40.50.1110">
    <property type="entry name" value="SGNH hydrolase"/>
    <property type="match status" value="1"/>
</dbReference>
<dbReference type="GO" id="GO:0016042">
    <property type="term" value="P:lipid catabolic process"/>
    <property type="evidence" value="ECO:0007669"/>
    <property type="project" value="UniProtKB-KW"/>
</dbReference>
<dbReference type="STRING" id="4540.A0A3L6PN52"/>
<feature type="domain" description="Glutaredoxin" evidence="4">
    <location>
        <begin position="76"/>
        <end position="108"/>
    </location>
</feature>
<evidence type="ECO:0000256" key="3">
    <source>
        <dbReference type="ARBA" id="ARBA00022963"/>
    </source>
</evidence>
<dbReference type="PROSITE" id="PS51354">
    <property type="entry name" value="GLUTAREDOXIN_2"/>
    <property type="match status" value="1"/>
</dbReference>
<dbReference type="EMBL" id="PQIB02000016">
    <property type="protein sequence ID" value="RLM61278.1"/>
    <property type="molecule type" value="Genomic_DNA"/>
</dbReference>
<dbReference type="InterPro" id="IPR002109">
    <property type="entry name" value="Glutaredoxin"/>
</dbReference>
<dbReference type="SUPFAM" id="SSF52833">
    <property type="entry name" value="Thioredoxin-like"/>
    <property type="match status" value="1"/>
</dbReference>
<dbReference type="GO" id="GO:0016788">
    <property type="term" value="F:hydrolase activity, acting on ester bonds"/>
    <property type="evidence" value="ECO:0007669"/>
    <property type="project" value="InterPro"/>
</dbReference>
<name>A0A3L6PN52_PANMI</name>